<evidence type="ECO:0000313" key="2">
    <source>
        <dbReference type="EMBL" id="KAF4094888.1"/>
    </source>
</evidence>
<sequence length="201" mass="21699">MISGAEVSDSCSLASSGYGSSEIDIRPIFGSSHSKDESLTSRFKSGVLKILNSMEFTPPLMSGEKRSNTSSLGSSAGGSFRSQSEADIRSLHSRDSSHTRRYESRVLKIENSKGFTPPLMSGDERSDTWSVGSSDYGSFTSRSGADSGSVFSSTHSIVSSHSSGFGSLQPISKHSRTKRTQDLPKTSKYEHKDTDFDTEVK</sequence>
<dbReference type="AlphaFoldDB" id="A0A7J6BIN3"/>
<feature type="region of interest" description="Disordered" evidence="1">
    <location>
        <begin position="58"/>
        <end position="201"/>
    </location>
</feature>
<accession>A0A7J6BIN3</accession>
<organism evidence="2 3">
    <name type="scientific">Onychostoma macrolepis</name>
    <dbReference type="NCBI Taxonomy" id="369639"/>
    <lineage>
        <taxon>Eukaryota</taxon>
        <taxon>Metazoa</taxon>
        <taxon>Chordata</taxon>
        <taxon>Craniata</taxon>
        <taxon>Vertebrata</taxon>
        <taxon>Euteleostomi</taxon>
        <taxon>Actinopterygii</taxon>
        <taxon>Neopterygii</taxon>
        <taxon>Teleostei</taxon>
        <taxon>Ostariophysi</taxon>
        <taxon>Cypriniformes</taxon>
        <taxon>Cyprinidae</taxon>
        <taxon>Acrossocheilinae</taxon>
        <taxon>Onychostoma</taxon>
    </lineage>
</organism>
<feature type="compositionally biased region" description="Basic and acidic residues" evidence="1">
    <location>
        <begin position="84"/>
        <end position="111"/>
    </location>
</feature>
<evidence type="ECO:0000256" key="1">
    <source>
        <dbReference type="SAM" id="MobiDB-lite"/>
    </source>
</evidence>
<evidence type="ECO:0000313" key="3">
    <source>
        <dbReference type="Proteomes" id="UP000579812"/>
    </source>
</evidence>
<dbReference type="Proteomes" id="UP000579812">
    <property type="component" value="Unassembled WGS sequence"/>
</dbReference>
<dbReference type="EMBL" id="JAAMOB010000025">
    <property type="protein sequence ID" value="KAF4094888.1"/>
    <property type="molecule type" value="Genomic_DNA"/>
</dbReference>
<gene>
    <name evidence="2" type="ORF">G5714_023966</name>
</gene>
<feature type="compositionally biased region" description="Low complexity" evidence="1">
    <location>
        <begin position="147"/>
        <end position="167"/>
    </location>
</feature>
<feature type="compositionally biased region" description="Polar residues" evidence="1">
    <location>
        <begin position="128"/>
        <end position="146"/>
    </location>
</feature>
<keyword evidence="3" id="KW-1185">Reference proteome</keyword>
<protein>
    <submittedName>
        <fullName evidence="2">Uncharacterized protein</fullName>
    </submittedName>
</protein>
<name>A0A7J6BIN3_9TELE</name>
<feature type="compositionally biased region" description="Basic and acidic residues" evidence="1">
    <location>
        <begin position="179"/>
        <end position="201"/>
    </location>
</feature>
<proteinExistence type="predicted"/>
<comment type="caution">
    <text evidence="2">The sequence shown here is derived from an EMBL/GenBank/DDBJ whole genome shotgun (WGS) entry which is preliminary data.</text>
</comment>
<reference evidence="2 3" key="1">
    <citation type="submission" date="2020-04" db="EMBL/GenBank/DDBJ databases">
        <title>Chromosome-level genome assembly of a cyprinid fish Onychostoma macrolepis by integration of Nanopore Sequencing, Bionano and Hi-C technology.</title>
        <authorList>
            <person name="Wang D."/>
        </authorList>
    </citation>
    <scope>NUCLEOTIDE SEQUENCE [LARGE SCALE GENOMIC DNA]</scope>
    <source>
        <strain evidence="2">SWU-2019</strain>
        <tissue evidence="2">Muscle</tissue>
    </source>
</reference>